<feature type="domain" description="C2H2-type" evidence="7">
    <location>
        <begin position="188"/>
        <end position="210"/>
    </location>
</feature>
<dbReference type="EMBL" id="CAJVCH010035558">
    <property type="protein sequence ID" value="CAG7716043.1"/>
    <property type="molecule type" value="Genomic_DNA"/>
</dbReference>
<dbReference type="PANTHER" id="PTHR24379">
    <property type="entry name" value="KRAB AND ZINC FINGER DOMAIN-CONTAINING"/>
    <property type="match status" value="1"/>
</dbReference>
<feature type="domain" description="C2H2-type" evidence="7">
    <location>
        <begin position="510"/>
        <end position="536"/>
    </location>
</feature>
<feature type="domain" description="C2H2-type" evidence="7">
    <location>
        <begin position="215"/>
        <end position="242"/>
    </location>
</feature>
<keyword evidence="3 5" id="KW-0863">Zinc-finger</keyword>
<comment type="caution">
    <text evidence="8">The sequence shown here is derived from an EMBL/GenBank/DDBJ whole genome shotgun (WGS) entry which is preliminary data.</text>
</comment>
<dbReference type="PROSITE" id="PS00028">
    <property type="entry name" value="ZINC_FINGER_C2H2_1"/>
    <property type="match status" value="8"/>
</dbReference>
<evidence type="ECO:0000256" key="2">
    <source>
        <dbReference type="ARBA" id="ARBA00022737"/>
    </source>
</evidence>
<dbReference type="FunFam" id="3.30.160.60:FF:000038">
    <property type="entry name" value="Zinc finger protein 624"/>
    <property type="match status" value="1"/>
</dbReference>
<feature type="domain" description="C2H2-type" evidence="7">
    <location>
        <begin position="419"/>
        <end position="448"/>
    </location>
</feature>
<keyword evidence="1" id="KW-0479">Metal-binding</keyword>
<organism evidence="8 9">
    <name type="scientific">Allacma fusca</name>
    <dbReference type="NCBI Taxonomy" id="39272"/>
    <lineage>
        <taxon>Eukaryota</taxon>
        <taxon>Metazoa</taxon>
        <taxon>Ecdysozoa</taxon>
        <taxon>Arthropoda</taxon>
        <taxon>Hexapoda</taxon>
        <taxon>Collembola</taxon>
        <taxon>Symphypleona</taxon>
        <taxon>Sminthuridae</taxon>
        <taxon>Allacma</taxon>
    </lineage>
</organism>
<keyword evidence="2" id="KW-0677">Repeat</keyword>
<dbReference type="GO" id="GO:0008270">
    <property type="term" value="F:zinc ion binding"/>
    <property type="evidence" value="ECO:0007669"/>
    <property type="project" value="UniProtKB-KW"/>
</dbReference>
<feature type="domain" description="C2H2-type" evidence="7">
    <location>
        <begin position="243"/>
        <end position="270"/>
    </location>
</feature>
<evidence type="ECO:0000313" key="8">
    <source>
        <dbReference type="EMBL" id="CAG7716043.1"/>
    </source>
</evidence>
<accession>A0A8J2NNE9</accession>
<dbReference type="OrthoDB" id="6077919at2759"/>
<feature type="compositionally biased region" description="Acidic residues" evidence="6">
    <location>
        <begin position="41"/>
        <end position="61"/>
    </location>
</feature>
<dbReference type="Pfam" id="PF00096">
    <property type="entry name" value="zf-C2H2"/>
    <property type="match status" value="4"/>
</dbReference>
<dbReference type="Proteomes" id="UP000708208">
    <property type="component" value="Unassembled WGS sequence"/>
</dbReference>
<dbReference type="Pfam" id="PF12874">
    <property type="entry name" value="zf-met"/>
    <property type="match status" value="1"/>
</dbReference>
<evidence type="ECO:0000313" key="9">
    <source>
        <dbReference type="Proteomes" id="UP000708208"/>
    </source>
</evidence>
<feature type="region of interest" description="Disordered" evidence="6">
    <location>
        <begin position="1"/>
        <end position="61"/>
    </location>
</feature>
<proteinExistence type="predicted"/>
<gene>
    <name evidence="8" type="ORF">AFUS01_LOCUS5573</name>
</gene>
<evidence type="ECO:0000259" key="7">
    <source>
        <dbReference type="PROSITE" id="PS50157"/>
    </source>
</evidence>
<dbReference type="AlphaFoldDB" id="A0A8J2NNE9"/>
<keyword evidence="4" id="KW-0862">Zinc</keyword>
<dbReference type="InterPro" id="IPR013087">
    <property type="entry name" value="Znf_C2H2_type"/>
</dbReference>
<name>A0A8J2NNE9_9HEXA</name>
<feature type="domain" description="C2H2-type" evidence="7">
    <location>
        <begin position="156"/>
        <end position="186"/>
    </location>
</feature>
<evidence type="ECO:0000256" key="4">
    <source>
        <dbReference type="ARBA" id="ARBA00022833"/>
    </source>
</evidence>
<evidence type="ECO:0000256" key="5">
    <source>
        <dbReference type="PROSITE-ProRule" id="PRU00042"/>
    </source>
</evidence>
<dbReference type="SMART" id="SM00355">
    <property type="entry name" value="ZnF_C2H2"/>
    <property type="match status" value="14"/>
</dbReference>
<dbReference type="PROSITE" id="PS50157">
    <property type="entry name" value="ZINC_FINGER_C2H2_2"/>
    <property type="match status" value="8"/>
</dbReference>
<evidence type="ECO:0000256" key="1">
    <source>
        <dbReference type="ARBA" id="ARBA00022723"/>
    </source>
</evidence>
<keyword evidence="9" id="KW-1185">Reference proteome</keyword>
<dbReference type="PANTHER" id="PTHR24379:SF121">
    <property type="entry name" value="C2H2-TYPE DOMAIN-CONTAINING PROTEIN"/>
    <property type="match status" value="1"/>
</dbReference>
<feature type="domain" description="C2H2-type" evidence="7">
    <location>
        <begin position="449"/>
        <end position="471"/>
    </location>
</feature>
<evidence type="ECO:0000256" key="6">
    <source>
        <dbReference type="SAM" id="MobiDB-lite"/>
    </source>
</evidence>
<evidence type="ECO:0000256" key="3">
    <source>
        <dbReference type="ARBA" id="ARBA00022771"/>
    </source>
</evidence>
<reference evidence="8" key="1">
    <citation type="submission" date="2021-06" db="EMBL/GenBank/DDBJ databases">
        <authorList>
            <person name="Hodson N. C."/>
            <person name="Mongue J. A."/>
            <person name="Jaron S. K."/>
        </authorList>
    </citation>
    <scope>NUCLEOTIDE SEQUENCE</scope>
</reference>
<sequence length="573" mass="65588">MDGRGTCKSGDGIKAGTSKSCRKSEDDCQEDASDSEHVDSGEESSGEGSASDEDEWFSPVDLDDEMEEGAGEASPGGSDVPKTDQAGFVISDCVQIGRNRRDQMEVTCKLCGLKMLQTSFWRHREYHNSKLKCANCSYRTKSKGMLRKHYKKHHFIICDAPECGKKFIFRTDFLRHSQSVHNRLPDQLPCDFCNKKFRDKNSLNIHMLSHDKGHHKCSECGKTYKMLSSLKIHQLSHNGEYSFECTICGLKFARQDKYKIHLSRHDPFKSKIKEVSKCPHVIPSYSSPVDLQRCSDCGLICNSCGMIFATRKLSRHHTHNNLCETCGWKSSHLKEHQSHVRFHFVDVDLRCQICTFGFIALKHFDLHNYKVHGIPIRNRQLELRTNNADLKWECKICERTYATKTCLDIHSKQHEEKKFQCYLTSCGKTFITATLLHQHVSKHVGDTPHACSECGKQFVRKTDLNRHEKTHNPNPVMIECSLCDMKLKSERNLKLHLQSHQNKINTKKDYKCKCGKVFLRKSHLKTHQSIHGCEPETETTSKVAAVRLPRRGRGATALTARIRNEMDNDADEQ</sequence>
<protein>
    <recommendedName>
        <fullName evidence="7">C2H2-type domain-containing protein</fullName>
    </recommendedName>
</protein>
<feature type="domain" description="C2H2-type" evidence="7">
    <location>
        <begin position="392"/>
        <end position="419"/>
    </location>
</feature>